<reference evidence="2 3" key="1">
    <citation type="journal article" date="2010" name="Nature">
        <title>Genome sequencing and analysis of the model grass Brachypodium distachyon.</title>
        <authorList>
            <consortium name="International Brachypodium Initiative"/>
        </authorList>
    </citation>
    <scope>NUCLEOTIDE SEQUENCE [LARGE SCALE GENOMIC DNA]</scope>
    <source>
        <strain evidence="2 3">Bd21</strain>
    </source>
</reference>
<gene>
    <name evidence="2" type="ORF">BRADI_4g24637v3</name>
</gene>
<feature type="region of interest" description="Disordered" evidence="1">
    <location>
        <begin position="1"/>
        <end position="75"/>
    </location>
</feature>
<reference evidence="2" key="2">
    <citation type="submission" date="2017-06" db="EMBL/GenBank/DDBJ databases">
        <title>WGS assembly of Brachypodium distachyon.</title>
        <authorList>
            <consortium name="The International Brachypodium Initiative"/>
            <person name="Lucas S."/>
            <person name="Harmon-Smith M."/>
            <person name="Lail K."/>
            <person name="Tice H."/>
            <person name="Grimwood J."/>
            <person name="Bruce D."/>
            <person name="Barry K."/>
            <person name="Shu S."/>
            <person name="Lindquist E."/>
            <person name="Wang M."/>
            <person name="Pitluck S."/>
            <person name="Vogel J.P."/>
            <person name="Garvin D.F."/>
            <person name="Mockler T.C."/>
            <person name="Schmutz J."/>
            <person name="Rokhsar D."/>
            <person name="Bevan M.W."/>
        </authorList>
    </citation>
    <scope>NUCLEOTIDE SEQUENCE</scope>
    <source>
        <strain evidence="2">Bd21</strain>
    </source>
</reference>
<proteinExistence type="predicted"/>
<reference evidence="3" key="3">
    <citation type="submission" date="2018-08" db="UniProtKB">
        <authorList>
            <consortium name="EnsemblPlants"/>
        </authorList>
    </citation>
    <scope>IDENTIFICATION</scope>
    <source>
        <strain evidence="3">cv. Bd21</strain>
    </source>
</reference>
<evidence type="ECO:0000313" key="2">
    <source>
        <dbReference type="EMBL" id="KQJ89281.1"/>
    </source>
</evidence>
<dbReference type="AlphaFoldDB" id="A0A0Q3PIU5"/>
<dbReference type="InParanoid" id="A0A0Q3PIU5"/>
<feature type="compositionally biased region" description="Basic residues" evidence="1">
    <location>
        <begin position="32"/>
        <end position="48"/>
    </location>
</feature>
<name>A0A0Q3PIU5_BRADI</name>
<feature type="region of interest" description="Disordered" evidence="1">
    <location>
        <begin position="160"/>
        <end position="206"/>
    </location>
</feature>
<sequence length="206" mass="22120">MKRRTEKGERRTLRSEMEMNITVSFSPGFPAPRRHRRHHGRRSGRRQAPRTPVPQDAPPEDPPLEWLLGGPAAPPLVDDAMDPALGVPMAPDWCPVHGYGPCPRRTAPWDFPIPTPTPAYDIDVAGAWLASIPDPMHSRDVGPWLAAIEAGPPVALSGMPLGAPPVAPSAPTAEAALPVAPSTPVNSPPKSAGSNRPLLYSPIRWP</sequence>
<evidence type="ECO:0000313" key="4">
    <source>
        <dbReference type="Proteomes" id="UP000008810"/>
    </source>
</evidence>
<keyword evidence="4" id="KW-1185">Reference proteome</keyword>
<feature type="compositionally biased region" description="Polar residues" evidence="1">
    <location>
        <begin position="183"/>
        <end position="194"/>
    </location>
</feature>
<organism evidence="2">
    <name type="scientific">Brachypodium distachyon</name>
    <name type="common">Purple false brome</name>
    <name type="synonym">Trachynia distachya</name>
    <dbReference type="NCBI Taxonomy" id="15368"/>
    <lineage>
        <taxon>Eukaryota</taxon>
        <taxon>Viridiplantae</taxon>
        <taxon>Streptophyta</taxon>
        <taxon>Embryophyta</taxon>
        <taxon>Tracheophyta</taxon>
        <taxon>Spermatophyta</taxon>
        <taxon>Magnoliopsida</taxon>
        <taxon>Liliopsida</taxon>
        <taxon>Poales</taxon>
        <taxon>Poaceae</taxon>
        <taxon>BOP clade</taxon>
        <taxon>Pooideae</taxon>
        <taxon>Stipodae</taxon>
        <taxon>Brachypodieae</taxon>
        <taxon>Brachypodium</taxon>
    </lineage>
</organism>
<evidence type="ECO:0000256" key="1">
    <source>
        <dbReference type="SAM" id="MobiDB-lite"/>
    </source>
</evidence>
<dbReference type="Proteomes" id="UP000008810">
    <property type="component" value="Chromosome 4"/>
</dbReference>
<accession>A0A0Q3PIU5</accession>
<dbReference type="EMBL" id="CM000883">
    <property type="protein sequence ID" value="KQJ89281.1"/>
    <property type="molecule type" value="Genomic_DNA"/>
</dbReference>
<evidence type="ECO:0000313" key="3">
    <source>
        <dbReference type="EnsemblPlants" id="KQJ89281"/>
    </source>
</evidence>
<dbReference type="EnsemblPlants" id="KQJ89281">
    <property type="protein sequence ID" value="KQJ89281"/>
    <property type="gene ID" value="BRADI_4g24637v3"/>
</dbReference>
<dbReference type="Gramene" id="KQJ89281">
    <property type="protein sequence ID" value="KQJ89281"/>
    <property type="gene ID" value="BRADI_4g24637v3"/>
</dbReference>
<feature type="compositionally biased region" description="Basic and acidic residues" evidence="1">
    <location>
        <begin position="1"/>
        <end position="17"/>
    </location>
</feature>
<protein>
    <submittedName>
        <fullName evidence="2 3">Uncharacterized protein</fullName>
    </submittedName>
</protein>